<sequence>MNNFYIILDIILFIWTIGLTVYLIKLNSHYQGLMKGHSNGNLTQVLNQITKEVTLDRKNIEQLKESVAGFSEDVISHIQNVGILRFNPFADTGGDQSFILAILDGNDSGIVLTSLHSRGTTRWYAKNVRSGKGVDHELSEDELKAIRKTVGIKYKKTDN</sequence>
<dbReference type="AlphaFoldDB" id="A0A1F6ACF6"/>
<evidence type="ECO:0000313" key="2">
    <source>
        <dbReference type="EMBL" id="OGG22093.1"/>
    </source>
</evidence>
<protein>
    <recommendedName>
        <fullName evidence="4">DUF4446 domain-containing protein</fullName>
    </recommendedName>
</protein>
<evidence type="ECO:0000256" key="1">
    <source>
        <dbReference type="SAM" id="Phobius"/>
    </source>
</evidence>
<proteinExistence type="predicted"/>
<keyword evidence="1" id="KW-0812">Transmembrane</keyword>
<name>A0A1F6ACF6_9BACT</name>
<keyword evidence="1" id="KW-1133">Transmembrane helix</keyword>
<keyword evidence="1" id="KW-0472">Membrane</keyword>
<reference evidence="2 3" key="1">
    <citation type="journal article" date="2016" name="Nat. Commun.">
        <title>Thousands of microbial genomes shed light on interconnected biogeochemical processes in an aquifer system.</title>
        <authorList>
            <person name="Anantharaman K."/>
            <person name="Brown C.T."/>
            <person name="Hug L.A."/>
            <person name="Sharon I."/>
            <person name="Castelle C.J."/>
            <person name="Probst A.J."/>
            <person name="Thomas B.C."/>
            <person name="Singh A."/>
            <person name="Wilkins M.J."/>
            <person name="Karaoz U."/>
            <person name="Brodie E.L."/>
            <person name="Williams K.H."/>
            <person name="Hubbard S.S."/>
            <person name="Banfield J.F."/>
        </authorList>
    </citation>
    <scope>NUCLEOTIDE SEQUENCE [LARGE SCALE GENOMIC DNA]</scope>
</reference>
<dbReference type="EMBL" id="MFJN01000009">
    <property type="protein sequence ID" value="OGG22093.1"/>
    <property type="molecule type" value="Genomic_DNA"/>
</dbReference>
<dbReference type="Pfam" id="PF14584">
    <property type="entry name" value="DUF4446"/>
    <property type="match status" value="1"/>
</dbReference>
<dbReference type="STRING" id="1798384.A3D03_01890"/>
<comment type="caution">
    <text evidence="2">The sequence shown here is derived from an EMBL/GenBank/DDBJ whole genome shotgun (WGS) entry which is preliminary data.</text>
</comment>
<accession>A0A1F6ACF6</accession>
<feature type="transmembrane region" description="Helical" evidence="1">
    <location>
        <begin position="6"/>
        <end position="24"/>
    </location>
</feature>
<gene>
    <name evidence="2" type="ORF">A3D03_01890</name>
</gene>
<dbReference type="InterPro" id="IPR027981">
    <property type="entry name" value="DUF4446"/>
</dbReference>
<dbReference type="Proteomes" id="UP000177092">
    <property type="component" value="Unassembled WGS sequence"/>
</dbReference>
<evidence type="ECO:0000313" key="3">
    <source>
        <dbReference type="Proteomes" id="UP000177092"/>
    </source>
</evidence>
<organism evidence="2 3">
    <name type="scientific">Candidatus Gottesmanbacteria bacterium RIFCSPHIGHO2_02_FULL_40_13</name>
    <dbReference type="NCBI Taxonomy" id="1798384"/>
    <lineage>
        <taxon>Bacteria</taxon>
        <taxon>Candidatus Gottesmaniibacteriota</taxon>
    </lineage>
</organism>
<evidence type="ECO:0008006" key="4">
    <source>
        <dbReference type="Google" id="ProtNLM"/>
    </source>
</evidence>